<accession>A0A059KRJ1</accession>
<dbReference type="InterPro" id="IPR012334">
    <property type="entry name" value="Pectin_lyas_fold"/>
</dbReference>
<dbReference type="eggNOG" id="COG3866">
    <property type="taxonomic scope" value="Bacteria"/>
</dbReference>
<feature type="chain" id="PRO_5001576054" description="Right handed beta helix domain-containing protein" evidence="2">
    <location>
        <begin position="24"/>
        <end position="545"/>
    </location>
</feature>
<organism evidence="3 4">
    <name type="scientific">Sphaerotilus natans subsp. natans DSM 6575</name>
    <dbReference type="NCBI Taxonomy" id="1286631"/>
    <lineage>
        <taxon>Bacteria</taxon>
        <taxon>Pseudomonadati</taxon>
        <taxon>Pseudomonadota</taxon>
        <taxon>Betaproteobacteria</taxon>
        <taxon>Burkholderiales</taxon>
        <taxon>Sphaerotilaceae</taxon>
        <taxon>Sphaerotilus</taxon>
    </lineage>
</organism>
<dbReference type="RefSeq" id="WP_051631544.1">
    <property type="nucleotide sequence ID" value="NZ_AZRA01000017.1"/>
</dbReference>
<reference evidence="3 4" key="1">
    <citation type="journal article" date="2014" name="FEMS Microbiol. Ecol.">
        <title>Sphaerotilus natans encrusted with nanoball-shaped Fe(III) oxide minerals formed by nitrate-reducing mixotrophic Fe(II) oxidation.</title>
        <authorList>
            <person name="Park S."/>
            <person name="Kim D.H."/>
            <person name="Lee J.H."/>
            <person name="Hur H.G."/>
        </authorList>
    </citation>
    <scope>NUCLEOTIDE SEQUENCE [LARGE SCALE GENOMIC DNA]</scope>
    <source>
        <strain evidence="3 4">DSM 6575</strain>
    </source>
</reference>
<keyword evidence="4" id="KW-1185">Reference proteome</keyword>
<comment type="caution">
    <text evidence="3">The sequence shown here is derived from an EMBL/GenBank/DDBJ whole genome shotgun (WGS) entry which is preliminary data.</text>
</comment>
<dbReference type="PATRIC" id="fig|1286631.3.peg.706"/>
<sequence>MDSMMDKTRARRVRMLWASTALALGAALAGCSGGSEDTSSGGTTPSPSPAPTPTPPVETLALGACEASGKGTDYQVGPGKTYTALDQVPWESLKAGDTVRIFYSSTPYKGKFLVAAQGTQTAPVRICGVRGPNNERPIIEGNGATTRSALLNAYGNTAETQDIHQTRSVIVVKALANGTYTDYPTWIQIDGLNIRAAHPSYTFTDASGATKNYVQFGACVWIDRGQNILIADNEISDCQMAIFSRSTDDGDFMVTKNVRIAGNYLWGHGIAGSDREHTTYTQSVGLVIEFNRYGPLRTGALGNAVKDRSAGLVVRYNRIEGGARSIDMVEAEDFPVTATALAAYRSTFVYGNQFKKNGDDGSFFHYGGDHFGAPAGANWGESLFRQGVLYFFNNTVHGTGANARLFQISTTLERVEAWNNVFWFDASVTSLNLRQAENDSLSTSYTPDGILNLGVNWIRSDWTDTDVWHTLKGQVIGTTNLLTGSSAPFDTSSFVPNASSTIIDAGQAGPSAASAYGVNYQLDSSYAPVARTVKGAAIDLGATER</sequence>
<evidence type="ECO:0000313" key="3">
    <source>
        <dbReference type="EMBL" id="KDB53738.1"/>
    </source>
</evidence>
<gene>
    <name evidence="3" type="ORF">X805_07160</name>
</gene>
<dbReference type="AlphaFoldDB" id="A0A059KRJ1"/>
<keyword evidence="2" id="KW-0732">Signal</keyword>
<dbReference type="InterPro" id="IPR011050">
    <property type="entry name" value="Pectin_lyase_fold/virulence"/>
</dbReference>
<dbReference type="SUPFAM" id="SSF51126">
    <property type="entry name" value="Pectin lyase-like"/>
    <property type="match status" value="1"/>
</dbReference>
<feature type="compositionally biased region" description="Low complexity" evidence="1">
    <location>
        <begin position="33"/>
        <end position="45"/>
    </location>
</feature>
<evidence type="ECO:0000256" key="1">
    <source>
        <dbReference type="SAM" id="MobiDB-lite"/>
    </source>
</evidence>
<feature type="signal peptide" evidence="2">
    <location>
        <begin position="1"/>
        <end position="23"/>
    </location>
</feature>
<dbReference type="PROSITE" id="PS51257">
    <property type="entry name" value="PROKAR_LIPOPROTEIN"/>
    <property type="match status" value="1"/>
</dbReference>
<dbReference type="Proteomes" id="UP000026714">
    <property type="component" value="Unassembled WGS sequence"/>
</dbReference>
<evidence type="ECO:0000256" key="2">
    <source>
        <dbReference type="SAM" id="SignalP"/>
    </source>
</evidence>
<dbReference type="Gene3D" id="2.160.20.10">
    <property type="entry name" value="Single-stranded right-handed beta-helix, Pectin lyase-like"/>
    <property type="match status" value="1"/>
</dbReference>
<proteinExistence type="predicted"/>
<evidence type="ECO:0000313" key="4">
    <source>
        <dbReference type="Proteomes" id="UP000026714"/>
    </source>
</evidence>
<dbReference type="STRING" id="34103.SAMN05421778_103105"/>
<evidence type="ECO:0008006" key="5">
    <source>
        <dbReference type="Google" id="ProtNLM"/>
    </source>
</evidence>
<name>A0A059KRJ1_9BURK</name>
<feature type="region of interest" description="Disordered" evidence="1">
    <location>
        <begin position="33"/>
        <end position="57"/>
    </location>
</feature>
<protein>
    <recommendedName>
        <fullName evidence="5">Right handed beta helix domain-containing protein</fullName>
    </recommendedName>
</protein>
<dbReference type="EMBL" id="AZRA01000017">
    <property type="protein sequence ID" value="KDB53738.1"/>
    <property type="molecule type" value="Genomic_DNA"/>
</dbReference>
<feature type="compositionally biased region" description="Pro residues" evidence="1">
    <location>
        <begin position="46"/>
        <end position="56"/>
    </location>
</feature>